<evidence type="ECO:0000256" key="5">
    <source>
        <dbReference type="ARBA" id="ARBA00023136"/>
    </source>
</evidence>
<evidence type="ECO:0000259" key="7">
    <source>
        <dbReference type="Pfam" id="PF00082"/>
    </source>
</evidence>
<evidence type="ECO:0000313" key="9">
    <source>
        <dbReference type="EMBL" id="KAG6471261.1"/>
    </source>
</evidence>
<comment type="caution">
    <text evidence="9">The sequence shown here is derived from an EMBL/GenBank/DDBJ whole genome shotgun (WGS) entry which is preliminary data.</text>
</comment>
<dbReference type="PANTHER" id="PTHR31113:SF5">
    <property type="entry name" value="OS04G0405700 PROTEIN"/>
    <property type="match status" value="1"/>
</dbReference>
<dbReference type="Gene3D" id="3.40.50.200">
    <property type="entry name" value="Peptidase S8/S53 domain"/>
    <property type="match status" value="1"/>
</dbReference>
<dbReference type="GO" id="GO:0004252">
    <property type="term" value="F:serine-type endopeptidase activity"/>
    <property type="evidence" value="ECO:0007669"/>
    <property type="project" value="InterPro"/>
</dbReference>
<accession>A0A8J5CVC7</accession>
<evidence type="ECO:0000256" key="6">
    <source>
        <dbReference type="PROSITE-ProRule" id="PRU01240"/>
    </source>
</evidence>
<dbReference type="InterPro" id="IPR036852">
    <property type="entry name" value="Peptidase_S8/S53_dom_sf"/>
</dbReference>
<evidence type="ECO:0000256" key="3">
    <source>
        <dbReference type="ARBA" id="ARBA00022692"/>
    </source>
</evidence>
<dbReference type="PROSITE" id="PS51892">
    <property type="entry name" value="SUBTILASE"/>
    <property type="match status" value="1"/>
</dbReference>
<comment type="similarity">
    <text evidence="6">Belongs to the peptidase S8 family.</text>
</comment>
<evidence type="ECO:0000259" key="8">
    <source>
        <dbReference type="Pfam" id="PF17766"/>
    </source>
</evidence>
<dbReference type="Proteomes" id="UP000734854">
    <property type="component" value="Unassembled WGS sequence"/>
</dbReference>
<dbReference type="Pfam" id="PF00082">
    <property type="entry name" value="Peptidase_S8"/>
    <property type="match status" value="1"/>
</dbReference>
<evidence type="ECO:0000256" key="1">
    <source>
        <dbReference type="ARBA" id="ARBA00004370"/>
    </source>
</evidence>
<keyword evidence="5" id="KW-0472">Membrane</keyword>
<name>A0A8J5CVC7_ZINOF</name>
<feature type="domain" description="Peptidase S8/S53" evidence="7">
    <location>
        <begin position="1"/>
        <end position="34"/>
    </location>
</feature>
<keyword evidence="10" id="KW-1185">Reference proteome</keyword>
<comment type="caution">
    <text evidence="6">Lacks conserved residue(s) required for the propagation of feature annotation.</text>
</comment>
<dbReference type="InterPro" id="IPR000209">
    <property type="entry name" value="Peptidase_S8/S53_dom"/>
</dbReference>
<dbReference type="InterPro" id="IPR041469">
    <property type="entry name" value="Subtilisin-like_FN3"/>
</dbReference>
<dbReference type="GO" id="GO:0006508">
    <property type="term" value="P:proteolysis"/>
    <property type="evidence" value="ECO:0007669"/>
    <property type="project" value="InterPro"/>
</dbReference>
<evidence type="ECO:0000256" key="2">
    <source>
        <dbReference type="ARBA" id="ARBA00009074"/>
    </source>
</evidence>
<evidence type="ECO:0000256" key="4">
    <source>
        <dbReference type="ARBA" id="ARBA00022989"/>
    </source>
</evidence>
<evidence type="ECO:0000313" key="10">
    <source>
        <dbReference type="Proteomes" id="UP000734854"/>
    </source>
</evidence>
<protein>
    <recommendedName>
        <fullName evidence="11">Peptidase S8/S53 domain-containing protein</fullName>
    </recommendedName>
</protein>
<organism evidence="9 10">
    <name type="scientific">Zingiber officinale</name>
    <name type="common">Ginger</name>
    <name type="synonym">Amomum zingiber</name>
    <dbReference type="NCBI Taxonomy" id="94328"/>
    <lineage>
        <taxon>Eukaryota</taxon>
        <taxon>Viridiplantae</taxon>
        <taxon>Streptophyta</taxon>
        <taxon>Embryophyta</taxon>
        <taxon>Tracheophyta</taxon>
        <taxon>Spermatophyta</taxon>
        <taxon>Magnoliopsida</taxon>
        <taxon>Liliopsida</taxon>
        <taxon>Zingiberales</taxon>
        <taxon>Zingiberaceae</taxon>
        <taxon>Zingiber</taxon>
    </lineage>
</organism>
<evidence type="ECO:0008006" key="11">
    <source>
        <dbReference type="Google" id="ProtNLM"/>
    </source>
</evidence>
<dbReference type="AlphaFoldDB" id="A0A8J5CVC7"/>
<sequence length="678" mass="74691">MAAPHVAGIAALIKQRFPSFSPAAIASALFTTATLYEREVALLMQQLPGLIFDTGYDDFISFLCGINGSSPVVLNYTGRACGVPSITGSDLNLPSVTISFLNESRVILRTVTNIVNDEYYTVSWSSPYGVPLSVAPTQFFIASGQQQSLTFVLNAIMNSTSASFGRIDLYGNQGHKAIIPLSVITKGTRRHQLPHLLQSQHLQVETLIIYIVDNPSLPSHKLVTGSGEEDEECDGFDRINGGNRTRRRDRSRLSECCLPTTSAAASSAASPTINLSGEYMLAVNTSSYKEIWYKIHRHRSEGGEGDSEEVEASDSAETLSSAGLISRVLDPDRASVEEALRGVTPDHLTRLVDDYFQSSEHSSRYCISLRRAVGRAYSLYAPIEELIELISSADSRRARLTNAQCDRAFDILLQFDRLGNPFPPPSGDTRSFQLMRGRFADLKKQLELRLLKARQRRRLLRRSAQASGACLIFSTVSLAVTGVFLATHALVVLMAGPSFLLGGCLPTRDSPARPRRKTRRDMAQLDAASRGAYALNTDLDTIERLVARLHANVESDRELVRLGLESGGRDQQQHLIVEVVRQLRRNLYTFLRQLEDLEEHICLFLAAVNRARCRTLNATGAIDDNNDQPRMLVMARSISVVVVARSVSVAGRRSQPSRSQSQIAAWLVAASWLRPASL</sequence>
<dbReference type="PANTHER" id="PTHR31113">
    <property type="entry name" value="UPF0496 PROTEIN 3-RELATED"/>
    <property type="match status" value="1"/>
</dbReference>
<gene>
    <name evidence="9" type="ORF">ZIOFF_072371</name>
</gene>
<dbReference type="EMBL" id="JACMSC010000021">
    <property type="protein sequence ID" value="KAG6471261.1"/>
    <property type="molecule type" value="Genomic_DNA"/>
</dbReference>
<dbReference type="GO" id="GO:0016020">
    <property type="term" value="C:membrane"/>
    <property type="evidence" value="ECO:0007669"/>
    <property type="project" value="UniProtKB-SubCell"/>
</dbReference>
<keyword evidence="3" id="KW-0812">Transmembrane</keyword>
<proteinExistence type="inferred from homology"/>
<keyword evidence="4" id="KW-1133">Transmembrane helix</keyword>
<dbReference type="SUPFAM" id="SSF52743">
    <property type="entry name" value="Subtilisin-like"/>
    <property type="match status" value="1"/>
</dbReference>
<dbReference type="Pfam" id="PF05055">
    <property type="entry name" value="DUF677"/>
    <property type="match status" value="1"/>
</dbReference>
<feature type="domain" description="Subtilisin-like protease fibronectin type-III" evidence="8">
    <location>
        <begin position="90"/>
        <end position="183"/>
    </location>
</feature>
<dbReference type="Gene3D" id="2.60.40.2310">
    <property type="match status" value="1"/>
</dbReference>
<comment type="subcellular location">
    <subcellularLocation>
        <location evidence="1">Membrane</location>
    </subcellularLocation>
</comment>
<comment type="similarity">
    <text evidence="2">Belongs to the UPF0496 family.</text>
</comment>
<dbReference type="InterPro" id="IPR007749">
    <property type="entry name" value="DUF677"/>
</dbReference>
<dbReference type="Pfam" id="PF17766">
    <property type="entry name" value="fn3_6"/>
    <property type="match status" value="1"/>
</dbReference>
<reference evidence="9 10" key="1">
    <citation type="submission" date="2020-08" db="EMBL/GenBank/DDBJ databases">
        <title>Plant Genome Project.</title>
        <authorList>
            <person name="Zhang R.-G."/>
        </authorList>
    </citation>
    <scope>NUCLEOTIDE SEQUENCE [LARGE SCALE GENOMIC DNA]</scope>
    <source>
        <tissue evidence="9">Rhizome</tissue>
    </source>
</reference>